<dbReference type="RefSeq" id="WP_145997608.1">
    <property type="nucleotide sequence ID" value="NZ_CP071706.1"/>
</dbReference>
<dbReference type="EMBL" id="CP071706">
    <property type="protein sequence ID" value="QWE81263.1"/>
    <property type="molecule type" value="Genomic_DNA"/>
</dbReference>
<sequence length="226" mass="25876">MDWVKSVIIKMTEVMMSDCSDLNAILDRINKRMAPVSKDLRHADNRCVVDCTGELLLNLVEQKYGRLTLEDHEICTRPAFLDSPRLRVGVTVSTTDNPDVVNLACIGTLVETWEQFFYELAHESVHLLGPADTNVVPVAAIEEGVAVKFAEDFYAEFIFPVTGVKPLHSPLTSPRSVYFKAHQRVSKMPDRLLKDVRREFENFHLVSNPGFYDMAKNLLHWRRRRC</sequence>
<reference evidence="1 2" key="2">
    <citation type="journal article" date="2016" name="Front. Microbiol.">
        <title>When Genome-Based Approach Meets the 'Old but Good': Revealing Genes Involved in the Antibacterial Activity of Pseudomonas sp. P482 against Soft Rot Pathogens.</title>
        <authorList>
            <person name="Krzyzanowska D.M."/>
            <person name="Ossowicki A."/>
            <person name="Rajewska M."/>
            <person name="Maciag T."/>
            <person name="Jablonska M."/>
            <person name="Obuchowski M."/>
            <person name="Heeb S."/>
            <person name="Jafra S."/>
        </authorList>
    </citation>
    <scope>NUCLEOTIDE SEQUENCE [LARGE SCALE GENOMIC DNA]</scope>
    <source>
        <strain evidence="1 2">P482</strain>
    </source>
</reference>
<name>A0AAQ0IS46_9PSED</name>
<reference evidence="1 2" key="1">
    <citation type="journal article" date="2014" name="Genome Announc.">
        <title>Genome Sequence of Pseudomonas sp. Strain P482, a Tomato Rhizosphere Isolate with Broad-Spectrum Antimicrobial Activity.</title>
        <authorList>
            <person name="Krzyzanowska D.M."/>
            <person name="Ossowicki A."/>
            <person name="Jafra S."/>
        </authorList>
    </citation>
    <scope>NUCLEOTIDE SEQUENCE [LARGE SCALE GENOMIC DNA]</scope>
    <source>
        <strain evidence="1 2">P482</strain>
    </source>
</reference>
<dbReference type="AlphaFoldDB" id="A0AAQ0IS46"/>
<dbReference type="KEGG" id="pdw:BV82_11350"/>
<keyword evidence="2" id="KW-1185">Reference proteome</keyword>
<gene>
    <name evidence="1" type="ORF">BV82_11350</name>
</gene>
<evidence type="ECO:0000313" key="1">
    <source>
        <dbReference type="EMBL" id="QWE81263.1"/>
    </source>
</evidence>
<evidence type="ECO:0000313" key="2">
    <source>
        <dbReference type="Proteomes" id="UP000027121"/>
    </source>
</evidence>
<protein>
    <submittedName>
        <fullName evidence="1">Uncharacterized protein</fullName>
    </submittedName>
</protein>
<accession>A0AAQ0IS46</accession>
<organism evidence="1 2">
    <name type="scientific">Pseudomonas donghuensis</name>
    <dbReference type="NCBI Taxonomy" id="1163398"/>
    <lineage>
        <taxon>Bacteria</taxon>
        <taxon>Pseudomonadati</taxon>
        <taxon>Pseudomonadota</taxon>
        <taxon>Gammaproteobacteria</taxon>
        <taxon>Pseudomonadales</taxon>
        <taxon>Pseudomonadaceae</taxon>
        <taxon>Pseudomonas</taxon>
    </lineage>
</organism>
<dbReference type="GeneID" id="98282878"/>
<proteinExistence type="predicted"/>
<dbReference type="Proteomes" id="UP000027121">
    <property type="component" value="Chromosome"/>
</dbReference>